<dbReference type="STRING" id="5722.A2DI52"/>
<sequence>MGNEESLVKLDPNKKLLDLSRKGITSIDNDIEDLKTIYHLLLNGNHIRDLPEDLPELKTIQLRDNDYSSIPDRIAQKIKNFPNLVIIDFSYNSITKIPKPICESTSLASMCFFNNSIAIVPKLNDILVQVDLGQNKLKKFPFMPKNLTKIALDYNQIEILNDKHEEIRKIVLQRNLLKEIGPQTYFPNLLQIDLSFNNLKAFPPNFDQMVPKLKGIFVSHNQLQVYPKLPLTIQEVDLSFNLIDKVPDNFGSFTCLCRCNLSNNKIVKISQVSSTLQSLNLNNNEVKDFQLNHLPDLAHLYLMGNKLSKLPPVKGIMFNNMYLRYNRISTLNCNYLVETTHVIDLSFNEIKEIPDEFFQLESLFDLILTGNKITSVNPNIINSNLSRLNLSANPLSELPELPDSLEELYINDCNFKTLDEKLAENKNLITLHANGNKLTTIPYIPSLQNIELASNGLTECPKLPNGMISINLAFNSIENLPELNSKDTLEFLDVSYNPLKSIPSLKSYIQLKYLILTGTLLNMTVSFDHMPIYIDSTSAQISFPPKTIYPYYNFNSTTEEGSRYRSINNFVVYTTKPSEYFNHGDFIISQIPPKVSSPVFGIIDRTSNIREAKIFADKMLESLKKSGYTKKGFKKAFQKSMKQLNIKGYNSYYSCSFAAIQNNKIICGLMGGASAFISTKTELFHLGGYKPFTMFATKHSIYGHLYDEPNKSEFYVHKTTQKQEILAYKVDDSLRFLILISRAVVDTLSFDEIKKCVLSSSNAQMAASNIMTMATSAMCNDNISVLAVYLPPLVI</sequence>
<name>A2DI52_TRIV3</name>
<reference evidence="4" key="2">
    <citation type="journal article" date="2007" name="Science">
        <title>Draft genome sequence of the sexually transmitted pathogen Trichomonas vaginalis.</title>
        <authorList>
            <person name="Carlton J.M."/>
            <person name="Hirt R.P."/>
            <person name="Silva J.C."/>
            <person name="Delcher A.L."/>
            <person name="Schatz M."/>
            <person name="Zhao Q."/>
            <person name="Wortman J.R."/>
            <person name="Bidwell S.L."/>
            <person name="Alsmark U.C.M."/>
            <person name="Besteiro S."/>
            <person name="Sicheritz-Ponten T."/>
            <person name="Noel C.J."/>
            <person name="Dacks J.B."/>
            <person name="Foster P.G."/>
            <person name="Simillion C."/>
            <person name="Van de Peer Y."/>
            <person name="Miranda-Saavedra D."/>
            <person name="Barton G.J."/>
            <person name="Westrop G.D."/>
            <person name="Mueller S."/>
            <person name="Dessi D."/>
            <person name="Fiori P.L."/>
            <person name="Ren Q."/>
            <person name="Paulsen I."/>
            <person name="Zhang H."/>
            <person name="Bastida-Corcuera F.D."/>
            <person name="Simoes-Barbosa A."/>
            <person name="Brown M.T."/>
            <person name="Hayes R.D."/>
            <person name="Mukherjee M."/>
            <person name="Okumura C.Y."/>
            <person name="Schneider R."/>
            <person name="Smith A.J."/>
            <person name="Vanacova S."/>
            <person name="Villalvazo M."/>
            <person name="Haas B.J."/>
            <person name="Pertea M."/>
            <person name="Feldblyum T.V."/>
            <person name="Utterback T.R."/>
            <person name="Shu C.L."/>
            <person name="Osoegawa K."/>
            <person name="de Jong P.J."/>
            <person name="Hrdy I."/>
            <person name="Horvathova L."/>
            <person name="Zubacova Z."/>
            <person name="Dolezal P."/>
            <person name="Malik S.B."/>
            <person name="Logsdon J.M. Jr."/>
            <person name="Henze K."/>
            <person name="Gupta A."/>
            <person name="Wang C.C."/>
            <person name="Dunne R.L."/>
            <person name="Upcroft J.A."/>
            <person name="Upcroft P."/>
            <person name="White O."/>
            <person name="Salzberg S.L."/>
            <person name="Tang P."/>
            <person name="Chiu C.-H."/>
            <person name="Lee Y.-S."/>
            <person name="Embley T.M."/>
            <person name="Coombs G.H."/>
            <person name="Mottram J.C."/>
            <person name="Tachezy J."/>
            <person name="Fraser-Liggett C.M."/>
            <person name="Johnson P.J."/>
        </authorList>
    </citation>
    <scope>NUCLEOTIDE SEQUENCE [LARGE SCALE GENOMIC DNA]</scope>
    <source>
        <strain evidence="4">G3</strain>
    </source>
</reference>
<dbReference type="Pfam" id="PF13855">
    <property type="entry name" value="LRR_8"/>
    <property type="match status" value="1"/>
</dbReference>
<dbReference type="SMART" id="SM00332">
    <property type="entry name" value="PP2Cc"/>
    <property type="match status" value="1"/>
</dbReference>
<dbReference type="VEuPathDB" id="TrichDB:TVAGG3_0712640"/>
<dbReference type="InterPro" id="IPR050216">
    <property type="entry name" value="LRR_domain-containing"/>
</dbReference>
<evidence type="ECO:0000256" key="2">
    <source>
        <dbReference type="ARBA" id="ARBA00022737"/>
    </source>
</evidence>
<proteinExistence type="predicted"/>
<dbReference type="PANTHER" id="PTHR48051:SF46">
    <property type="entry name" value="LEUCINE RICH REPEAT-CONTAINING DOMAIN PROTEIN"/>
    <property type="match status" value="1"/>
</dbReference>
<evidence type="ECO:0000256" key="1">
    <source>
        <dbReference type="ARBA" id="ARBA00022614"/>
    </source>
</evidence>
<dbReference type="KEGG" id="tva:5465364"/>
<evidence type="ECO:0000313" key="5">
    <source>
        <dbReference type="Proteomes" id="UP000001542"/>
    </source>
</evidence>
<dbReference type="SUPFAM" id="SSF81606">
    <property type="entry name" value="PP2C-like"/>
    <property type="match status" value="1"/>
</dbReference>
<dbReference type="RefSeq" id="XP_001580834.1">
    <property type="nucleotide sequence ID" value="XM_001580784.1"/>
</dbReference>
<dbReference type="Gene3D" id="3.60.40.10">
    <property type="entry name" value="PPM-type phosphatase domain"/>
    <property type="match status" value="1"/>
</dbReference>
<dbReference type="Proteomes" id="UP000001542">
    <property type="component" value="Unassembled WGS sequence"/>
</dbReference>
<feature type="domain" description="PPM-type phosphatase" evidence="3">
    <location>
        <begin position="541"/>
        <end position="788"/>
    </location>
</feature>
<evidence type="ECO:0000259" key="3">
    <source>
        <dbReference type="SMART" id="SM00332"/>
    </source>
</evidence>
<dbReference type="SMR" id="A2DI52"/>
<dbReference type="PROSITE" id="PS51450">
    <property type="entry name" value="LRR"/>
    <property type="match status" value="3"/>
</dbReference>
<dbReference type="SMART" id="SM00369">
    <property type="entry name" value="LRR_TYP"/>
    <property type="match status" value="6"/>
</dbReference>
<dbReference type="eggNOG" id="KOG0619">
    <property type="taxonomic scope" value="Eukaryota"/>
</dbReference>
<dbReference type="InterPro" id="IPR001932">
    <property type="entry name" value="PPM-type_phosphatase-like_dom"/>
</dbReference>
<dbReference type="Gene3D" id="3.80.10.10">
    <property type="entry name" value="Ribonuclease Inhibitor"/>
    <property type="match status" value="5"/>
</dbReference>
<gene>
    <name evidence="4" type="ORF">TVAG_129560</name>
</gene>
<dbReference type="SUPFAM" id="SSF52058">
    <property type="entry name" value="L domain-like"/>
    <property type="match status" value="2"/>
</dbReference>
<dbReference type="FunCoup" id="A2DI52">
    <property type="interactions" value="165"/>
</dbReference>
<dbReference type="PANTHER" id="PTHR48051">
    <property type="match status" value="1"/>
</dbReference>
<evidence type="ECO:0000313" key="4">
    <source>
        <dbReference type="EMBL" id="EAY19848.1"/>
    </source>
</evidence>
<dbReference type="InParanoid" id="A2DI52"/>
<dbReference type="InterPro" id="IPR003591">
    <property type="entry name" value="Leu-rich_rpt_typical-subtyp"/>
</dbReference>
<accession>A2DI52</accession>
<dbReference type="SMART" id="SM00364">
    <property type="entry name" value="LRR_BAC"/>
    <property type="match status" value="9"/>
</dbReference>
<dbReference type="InterPro" id="IPR032675">
    <property type="entry name" value="LRR_dom_sf"/>
</dbReference>
<dbReference type="InterPro" id="IPR036457">
    <property type="entry name" value="PPM-type-like_dom_sf"/>
</dbReference>
<reference evidence="4" key="1">
    <citation type="submission" date="2006-10" db="EMBL/GenBank/DDBJ databases">
        <authorList>
            <person name="Amadeo P."/>
            <person name="Zhao Q."/>
            <person name="Wortman J."/>
            <person name="Fraser-Liggett C."/>
            <person name="Carlton J."/>
        </authorList>
    </citation>
    <scope>NUCLEOTIDE SEQUENCE</scope>
    <source>
        <strain evidence="4">G3</strain>
    </source>
</reference>
<keyword evidence="5" id="KW-1185">Reference proteome</keyword>
<keyword evidence="1" id="KW-0433">Leucine-rich repeat</keyword>
<dbReference type="OrthoDB" id="676979at2759"/>
<protein>
    <submittedName>
        <fullName evidence="4">Leucine Rich Repeat family protein</fullName>
    </submittedName>
</protein>
<dbReference type="VEuPathDB" id="TrichDB:TVAG_129560"/>
<keyword evidence="2" id="KW-0677">Repeat</keyword>
<dbReference type="EMBL" id="DS113203">
    <property type="protein sequence ID" value="EAY19848.1"/>
    <property type="molecule type" value="Genomic_DNA"/>
</dbReference>
<dbReference type="AlphaFoldDB" id="A2DI52"/>
<dbReference type="InterPro" id="IPR001611">
    <property type="entry name" value="Leu-rich_rpt"/>
</dbReference>
<organism evidence="4 5">
    <name type="scientific">Trichomonas vaginalis (strain ATCC PRA-98 / G3)</name>
    <dbReference type="NCBI Taxonomy" id="412133"/>
    <lineage>
        <taxon>Eukaryota</taxon>
        <taxon>Metamonada</taxon>
        <taxon>Parabasalia</taxon>
        <taxon>Trichomonadida</taxon>
        <taxon>Trichomonadidae</taxon>
        <taxon>Trichomonas</taxon>
    </lineage>
</organism>